<evidence type="ECO:0000256" key="3">
    <source>
        <dbReference type="ARBA" id="ARBA00022989"/>
    </source>
</evidence>
<evidence type="ECO:0000313" key="7">
    <source>
        <dbReference type="EMBL" id="ORY46981.1"/>
    </source>
</evidence>
<keyword evidence="4 6" id="KW-0472">Membrane</keyword>
<feature type="transmembrane region" description="Helical" evidence="6">
    <location>
        <begin position="186"/>
        <end position="204"/>
    </location>
</feature>
<feature type="transmembrane region" description="Helical" evidence="6">
    <location>
        <begin position="254"/>
        <end position="272"/>
    </location>
</feature>
<evidence type="ECO:0000256" key="1">
    <source>
        <dbReference type="ARBA" id="ARBA00004141"/>
    </source>
</evidence>
<dbReference type="InterPro" id="IPR037185">
    <property type="entry name" value="EmrE-like"/>
</dbReference>
<feature type="transmembrane region" description="Helical" evidence="6">
    <location>
        <begin position="119"/>
        <end position="139"/>
    </location>
</feature>
<evidence type="ECO:0000256" key="4">
    <source>
        <dbReference type="ARBA" id="ARBA00023136"/>
    </source>
</evidence>
<evidence type="ECO:0000256" key="6">
    <source>
        <dbReference type="SAM" id="Phobius"/>
    </source>
</evidence>
<dbReference type="EMBL" id="MCGO01000015">
    <property type="protein sequence ID" value="ORY46981.1"/>
    <property type="molecule type" value="Genomic_DNA"/>
</dbReference>
<accession>A0A1Y2CIX0</accession>
<dbReference type="AlphaFoldDB" id="A0A1Y2CIX0"/>
<feature type="transmembrane region" description="Helical" evidence="6">
    <location>
        <begin position="216"/>
        <end position="242"/>
    </location>
</feature>
<keyword evidence="8" id="KW-1185">Reference proteome</keyword>
<keyword evidence="3 6" id="KW-1133">Transmembrane helix</keyword>
<proteinExistence type="predicted"/>
<evidence type="ECO:0000256" key="5">
    <source>
        <dbReference type="SAM" id="MobiDB-lite"/>
    </source>
</evidence>
<evidence type="ECO:0000313" key="8">
    <source>
        <dbReference type="Proteomes" id="UP000193642"/>
    </source>
</evidence>
<feature type="region of interest" description="Disordered" evidence="5">
    <location>
        <begin position="432"/>
        <end position="455"/>
    </location>
</feature>
<dbReference type="GO" id="GO:0015095">
    <property type="term" value="F:magnesium ion transmembrane transporter activity"/>
    <property type="evidence" value="ECO:0007669"/>
    <property type="project" value="InterPro"/>
</dbReference>
<name>A0A1Y2CIX0_9FUNG</name>
<dbReference type="InterPro" id="IPR008521">
    <property type="entry name" value="Mg_trans_NIPA"/>
</dbReference>
<dbReference type="PANTHER" id="PTHR12570">
    <property type="match status" value="1"/>
</dbReference>
<keyword evidence="2 6" id="KW-0812">Transmembrane</keyword>
<dbReference type="Pfam" id="PF05653">
    <property type="entry name" value="Mg_trans_NIPA"/>
    <property type="match status" value="1"/>
</dbReference>
<dbReference type="PANTHER" id="PTHR12570:SF92">
    <property type="entry name" value="SPICHTHYIN, ISOFORM B"/>
    <property type="match status" value="1"/>
</dbReference>
<dbReference type="SUPFAM" id="SSF103481">
    <property type="entry name" value="Multidrug resistance efflux transporter EmrE"/>
    <property type="match status" value="1"/>
</dbReference>
<evidence type="ECO:0000256" key="2">
    <source>
        <dbReference type="ARBA" id="ARBA00022692"/>
    </source>
</evidence>
<dbReference type="Proteomes" id="UP000193642">
    <property type="component" value="Unassembled WGS sequence"/>
</dbReference>
<comment type="caution">
    <text evidence="7">The sequence shown here is derived from an EMBL/GenBank/DDBJ whole genome shotgun (WGS) entry which is preliminary data.</text>
</comment>
<sequence length="526" mass="58189">MASSDSIFSRICAITSADLRTSLPYESFSPTMSTANNSTPHTDLETVVGVTLAVMSGLFLGSSVVLRKRGLIEIAADGHNVAEGSTAYLKNRFWWAGMGLQAIGEISNFGAYALCPTVIVTPMGTLAVVFNSLLSNYLLKEKLSFIGKLGCGICILGVLEIVTHVLTDREIFTIPQFMVYVTSTSFLVYSAFIVVLVLFLKFYAEPRYAKKTPFVYIAMSSCGGSYLVLSAQGVGSAIAYSIKNWTTDNQFVQWPLYPLILFMVMAVIYQITYLNKALSVNSSAVIYPISFVCFNIMTMISTAFLYFKLPVDNVEDGISVIVGLLTIICGVVLLSISKHESKMIIEHDRVDNISTEKLLRRSTKNSLESNPLSFRMISISAASTEVLTLSRDRLRIGIESSLDALDSKFCQKQPSVFEGTLTPVMEQNNVFEGSSSKKVSDSDEIRNQSSDTPQYENEALNIRVQPKPPSSRRNSLPQTRTFMNSNNYLDRKRVFSEIQAQDNIPQRSLVAHAYDTRFVSVSSLLM</sequence>
<dbReference type="OrthoDB" id="6428174at2759"/>
<feature type="transmembrane region" description="Helical" evidence="6">
    <location>
        <begin position="284"/>
        <end position="306"/>
    </location>
</feature>
<dbReference type="GO" id="GO:0016020">
    <property type="term" value="C:membrane"/>
    <property type="evidence" value="ECO:0007669"/>
    <property type="project" value="UniProtKB-SubCell"/>
</dbReference>
<organism evidence="7 8">
    <name type="scientific">Rhizoclosmatium globosum</name>
    <dbReference type="NCBI Taxonomy" id="329046"/>
    <lineage>
        <taxon>Eukaryota</taxon>
        <taxon>Fungi</taxon>
        <taxon>Fungi incertae sedis</taxon>
        <taxon>Chytridiomycota</taxon>
        <taxon>Chytridiomycota incertae sedis</taxon>
        <taxon>Chytridiomycetes</taxon>
        <taxon>Chytridiales</taxon>
        <taxon>Chytriomycetaceae</taxon>
        <taxon>Rhizoclosmatium</taxon>
    </lineage>
</organism>
<feature type="transmembrane region" description="Helical" evidence="6">
    <location>
        <begin position="318"/>
        <end position="336"/>
    </location>
</feature>
<protein>
    <submittedName>
        <fullName evidence="7">DUF803-domain-containing protein</fullName>
    </submittedName>
</protein>
<comment type="subcellular location">
    <subcellularLocation>
        <location evidence="1">Membrane</location>
        <topology evidence="1">Multi-pass membrane protein</topology>
    </subcellularLocation>
</comment>
<reference evidence="7 8" key="1">
    <citation type="submission" date="2016-07" db="EMBL/GenBank/DDBJ databases">
        <title>Pervasive Adenine N6-methylation of Active Genes in Fungi.</title>
        <authorList>
            <consortium name="DOE Joint Genome Institute"/>
            <person name="Mondo S.J."/>
            <person name="Dannebaum R.O."/>
            <person name="Kuo R.C."/>
            <person name="Labutti K."/>
            <person name="Haridas S."/>
            <person name="Kuo A."/>
            <person name="Salamov A."/>
            <person name="Ahrendt S.R."/>
            <person name="Lipzen A."/>
            <person name="Sullivan W."/>
            <person name="Andreopoulos W.B."/>
            <person name="Clum A."/>
            <person name="Lindquist E."/>
            <person name="Daum C."/>
            <person name="Ramamoorthy G.K."/>
            <person name="Gryganskyi A."/>
            <person name="Culley D."/>
            <person name="Magnuson J.K."/>
            <person name="James T.Y."/>
            <person name="O'Malley M.A."/>
            <person name="Stajich J.E."/>
            <person name="Spatafora J.W."/>
            <person name="Visel A."/>
            <person name="Grigoriev I.V."/>
        </authorList>
    </citation>
    <scope>NUCLEOTIDE SEQUENCE [LARGE SCALE GENOMIC DNA]</scope>
    <source>
        <strain evidence="7 8">JEL800</strain>
    </source>
</reference>
<gene>
    <name evidence="7" type="ORF">BCR33DRAFT_114512</name>
</gene>
<feature type="transmembrane region" description="Helical" evidence="6">
    <location>
        <begin position="146"/>
        <end position="166"/>
    </location>
</feature>